<feature type="region of interest" description="Disordered" evidence="1">
    <location>
        <begin position="1"/>
        <end position="176"/>
    </location>
</feature>
<sequence>MPHIPRQSNSGGDGGDTGQSLTSSLDSTTSSSETTATTETTSDPSQHQSTSDTSLTTSTSTSTSATSSTISEDSTTSTETSSTSITSQTSTQSTTQPSTSSSASSTISTTSTTSTPASLTPSSTSTSSSPTSTSSITSTSQTLPSTSTTTQPSTDSSASTSLSTTTPLSTLSQTDTSSFQTTSYSTVVTTSDGVPTTFVTPIPTNLASSGQGGSNSGSARTAIIAGSTAGAVVFVLIVLAALFVYKRHQKRELGFIDALIQRQREGRGAGGVGLLDDEFDDEDPVMRMSQYRDTPSGRNTPGGSIGGYQGSVTPMRTSMYNAPPMMAPAPPSLTSSVSLPQPSPASYQSQANPAFYQPRPNSSSYQMQQSTTTDQPPLSTAPQADEPRRSMSPTPSARQMSFNPAMLRTRIASDTGSIFHEEVWPPPGGLELVDPLDSGGALDIPADLLSMTDQQPPSTPPAMESPRSSSDTARAPGSPRASPLPRPVRQSLDNTQPSSPLGKISFSAPEQEATPPPASSLQLPPAEPSDDTALPDERARKYHSPTPSLYADPFRDSPASQSLYYPIPSSGKRKNKLKGKNKDKISDKGISSKDCKLLTSTMATTSYLPDPLPTTVPRSPRVSMSTARSQDTWPRYSQDLSGHSHNASFDSGIVNMSPLPAAANAQQQLQTPTKRMSVIAGQPVSPLSPGDDSVDTIGLAM</sequence>
<keyword evidence="2" id="KW-0812">Transmembrane</keyword>
<evidence type="ECO:0000313" key="4">
    <source>
        <dbReference type="Proteomes" id="UP000054144"/>
    </source>
</evidence>
<evidence type="ECO:0000256" key="1">
    <source>
        <dbReference type="SAM" id="MobiDB-lite"/>
    </source>
</evidence>
<feature type="compositionally biased region" description="Low complexity" evidence="1">
    <location>
        <begin position="20"/>
        <end position="176"/>
    </location>
</feature>
<accession>A0A0D7A9F2</accession>
<feature type="compositionally biased region" description="Polar residues" evidence="1">
    <location>
        <begin position="291"/>
        <end position="302"/>
    </location>
</feature>
<feature type="compositionally biased region" description="Polar residues" evidence="1">
    <location>
        <begin position="1"/>
        <end position="10"/>
    </location>
</feature>
<keyword evidence="2" id="KW-1133">Transmembrane helix</keyword>
<dbReference type="Proteomes" id="UP000054144">
    <property type="component" value="Unassembled WGS sequence"/>
</dbReference>
<keyword evidence="2" id="KW-0472">Membrane</keyword>
<gene>
    <name evidence="3" type="ORF">FISHEDRAFT_75491</name>
</gene>
<evidence type="ECO:0000313" key="3">
    <source>
        <dbReference type="EMBL" id="KIY46571.1"/>
    </source>
</evidence>
<feature type="compositionally biased region" description="Polar residues" evidence="1">
    <location>
        <begin position="332"/>
        <end position="352"/>
    </location>
</feature>
<feature type="region of interest" description="Disordered" evidence="1">
    <location>
        <begin position="450"/>
        <end position="589"/>
    </location>
</feature>
<protein>
    <recommendedName>
        <fullName evidence="5">REJ domain-containing protein</fullName>
    </recommendedName>
</protein>
<organism evidence="3 4">
    <name type="scientific">Fistulina hepatica ATCC 64428</name>
    <dbReference type="NCBI Taxonomy" id="1128425"/>
    <lineage>
        <taxon>Eukaryota</taxon>
        <taxon>Fungi</taxon>
        <taxon>Dikarya</taxon>
        <taxon>Basidiomycota</taxon>
        <taxon>Agaricomycotina</taxon>
        <taxon>Agaricomycetes</taxon>
        <taxon>Agaricomycetidae</taxon>
        <taxon>Agaricales</taxon>
        <taxon>Fistulinaceae</taxon>
        <taxon>Fistulina</taxon>
    </lineage>
</organism>
<evidence type="ECO:0008006" key="5">
    <source>
        <dbReference type="Google" id="ProtNLM"/>
    </source>
</evidence>
<reference evidence="3 4" key="1">
    <citation type="journal article" date="2015" name="Fungal Genet. Biol.">
        <title>Evolution of novel wood decay mechanisms in Agaricales revealed by the genome sequences of Fistulina hepatica and Cylindrobasidium torrendii.</title>
        <authorList>
            <person name="Floudas D."/>
            <person name="Held B.W."/>
            <person name="Riley R."/>
            <person name="Nagy L.G."/>
            <person name="Koehler G."/>
            <person name="Ransdell A.S."/>
            <person name="Younus H."/>
            <person name="Chow J."/>
            <person name="Chiniquy J."/>
            <person name="Lipzen A."/>
            <person name="Tritt A."/>
            <person name="Sun H."/>
            <person name="Haridas S."/>
            <person name="LaButti K."/>
            <person name="Ohm R.A."/>
            <person name="Kues U."/>
            <person name="Blanchette R.A."/>
            <person name="Grigoriev I.V."/>
            <person name="Minto R.E."/>
            <person name="Hibbett D.S."/>
        </authorList>
    </citation>
    <scope>NUCLEOTIDE SEQUENCE [LARGE SCALE GENOMIC DNA]</scope>
    <source>
        <strain evidence="3 4">ATCC 64428</strain>
    </source>
</reference>
<proteinExistence type="predicted"/>
<name>A0A0D7A9F2_9AGAR</name>
<dbReference type="AlphaFoldDB" id="A0A0D7A9F2"/>
<dbReference type="EMBL" id="KN882027">
    <property type="protein sequence ID" value="KIY46571.1"/>
    <property type="molecule type" value="Genomic_DNA"/>
</dbReference>
<feature type="compositionally biased region" description="Polar residues" evidence="1">
    <location>
        <begin position="391"/>
        <end position="402"/>
    </location>
</feature>
<feature type="compositionally biased region" description="Low complexity" evidence="1">
    <location>
        <begin position="362"/>
        <end position="375"/>
    </location>
</feature>
<dbReference type="OrthoDB" id="3194625at2759"/>
<feature type="region of interest" description="Disordered" evidence="1">
    <location>
        <begin position="291"/>
        <end position="403"/>
    </location>
</feature>
<feature type="transmembrane region" description="Helical" evidence="2">
    <location>
        <begin position="223"/>
        <end position="245"/>
    </location>
</feature>
<feature type="compositionally biased region" description="Polar residues" evidence="1">
    <location>
        <begin position="310"/>
        <end position="320"/>
    </location>
</feature>
<feature type="region of interest" description="Disordered" evidence="1">
    <location>
        <begin position="606"/>
        <end position="635"/>
    </location>
</feature>
<keyword evidence="4" id="KW-1185">Reference proteome</keyword>
<evidence type="ECO:0000256" key="2">
    <source>
        <dbReference type="SAM" id="Phobius"/>
    </source>
</evidence>
<feature type="region of interest" description="Disordered" evidence="1">
    <location>
        <begin position="662"/>
        <end position="701"/>
    </location>
</feature>
<feature type="compositionally biased region" description="Polar residues" evidence="1">
    <location>
        <begin position="622"/>
        <end position="632"/>
    </location>
</feature>
<feature type="compositionally biased region" description="Basic and acidic residues" evidence="1">
    <location>
        <begin position="580"/>
        <end position="589"/>
    </location>
</feature>